<feature type="compositionally biased region" description="Polar residues" evidence="1">
    <location>
        <begin position="7"/>
        <end position="20"/>
    </location>
</feature>
<protein>
    <submittedName>
        <fullName evidence="2">Uncharacterized protein</fullName>
    </submittedName>
</protein>
<dbReference type="Proteomes" id="UP000664534">
    <property type="component" value="Unassembled WGS sequence"/>
</dbReference>
<sequence>MARVSFAESSRVNGTTTFSPPAQHIRRKHSFSNQLNSAELASAQKANKQALAQEQRKKDKTSVKVKATADRLAKTMINATTQRGKKKNIGANKNDKKIIQKSTLATAKKIHKKQEKEFTRSEPISFDHEKEEEDLETDKKSLFTYGVNV</sequence>
<accession>A0A8H3F9J7</accession>
<evidence type="ECO:0000256" key="1">
    <source>
        <dbReference type="SAM" id="MobiDB-lite"/>
    </source>
</evidence>
<feature type="non-terminal residue" evidence="2">
    <location>
        <position position="149"/>
    </location>
</feature>
<feature type="compositionally biased region" description="Polar residues" evidence="1">
    <location>
        <begin position="31"/>
        <end position="52"/>
    </location>
</feature>
<name>A0A8H3F9J7_9LECA</name>
<feature type="region of interest" description="Disordered" evidence="1">
    <location>
        <begin position="1"/>
        <end position="66"/>
    </location>
</feature>
<feature type="region of interest" description="Disordered" evidence="1">
    <location>
        <begin position="110"/>
        <end position="137"/>
    </location>
</feature>
<comment type="caution">
    <text evidence="2">The sequence shown here is derived from an EMBL/GenBank/DDBJ whole genome shotgun (WGS) entry which is preliminary data.</text>
</comment>
<organism evidence="2 3">
    <name type="scientific">Imshaugia aleurites</name>
    <dbReference type="NCBI Taxonomy" id="172621"/>
    <lineage>
        <taxon>Eukaryota</taxon>
        <taxon>Fungi</taxon>
        <taxon>Dikarya</taxon>
        <taxon>Ascomycota</taxon>
        <taxon>Pezizomycotina</taxon>
        <taxon>Lecanoromycetes</taxon>
        <taxon>OSLEUM clade</taxon>
        <taxon>Lecanoromycetidae</taxon>
        <taxon>Lecanorales</taxon>
        <taxon>Lecanorineae</taxon>
        <taxon>Parmeliaceae</taxon>
        <taxon>Imshaugia</taxon>
    </lineage>
</organism>
<proteinExistence type="predicted"/>
<reference evidence="2" key="1">
    <citation type="submission" date="2021-03" db="EMBL/GenBank/DDBJ databases">
        <authorList>
            <person name="Tagirdzhanova G."/>
        </authorList>
    </citation>
    <scope>NUCLEOTIDE SEQUENCE</scope>
</reference>
<feature type="compositionally biased region" description="Basic and acidic residues" evidence="1">
    <location>
        <begin position="114"/>
        <end position="129"/>
    </location>
</feature>
<keyword evidence="3" id="KW-1185">Reference proteome</keyword>
<dbReference type="EMBL" id="CAJPDT010000021">
    <property type="protein sequence ID" value="CAF9918602.1"/>
    <property type="molecule type" value="Genomic_DNA"/>
</dbReference>
<evidence type="ECO:0000313" key="2">
    <source>
        <dbReference type="EMBL" id="CAF9918602.1"/>
    </source>
</evidence>
<evidence type="ECO:0000313" key="3">
    <source>
        <dbReference type="Proteomes" id="UP000664534"/>
    </source>
</evidence>
<dbReference type="AlphaFoldDB" id="A0A8H3F9J7"/>
<feature type="compositionally biased region" description="Basic and acidic residues" evidence="1">
    <location>
        <begin position="54"/>
        <end position="66"/>
    </location>
</feature>
<gene>
    <name evidence="2" type="ORF">IMSHALPRED_004355</name>
</gene>